<proteinExistence type="predicted"/>
<keyword evidence="2" id="KW-0812">Transmembrane</keyword>
<keyword evidence="2" id="KW-1133">Transmembrane helix</keyword>
<dbReference type="RefSeq" id="WP_213754577.1">
    <property type="nucleotide sequence ID" value="NZ_JAHCQH010000015.1"/>
</dbReference>
<comment type="caution">
    <text evidence="3">The sequence shown here is derived from an EMBL/GenBank/DDBJ whole genome shotgun (WGS) entry which is preliminary data.</text>
</comment>
<protein>
    <submittedName>
        <fullName evidence="3">Uncharacterized protein</fullName>
    </submittedName>
</protein>
<feature type="region of interest" description="Disordered" evidence="1">
    <location>
        <begin position="106"/>
        <end position="135"/>
    </location>
</feature>
<sequence length="153" mass="15202">MNAFASLAGKTSAYMIGAVSGFAIAIPLAAVALGAGTSPRIAPAGVYGPQTPAPQAATQAHQVNRTAKGARLDLRLPQNPMGSSMMAKNVLPAGTAQTAATHVGADGAPTAQNTPDMRPARATRPPKGCVSALGPTRSSLATEDLTICVASLG</sequence>
<dbReference type="Proteomes" id="UP001166585">
    <property type="component" value="Unassembled WGS sequence"/>
</dbReference>
<evidence type="ECO:0000256" key="1">
    <source>
        <dbReference type="SAM" id="MobiDB-lite"/>
    </source>
</evidence>
<reference evidence="3" key="1">
    <citation type="submission" date="2021-05" db="EMBL/GenBank/DDBJ databases">
        <authorList>
            <person name="Sun Q."/>
            <person name="Inoue M."/>
        </authorList>
    </citation>
    <scope>NUCLEOTIDE SEQUENCE</scope>
    <source>
        <strain evidence="3">VKM B-3255</strain>
    </source>
</reference>
<keyword evidence="2" id="KW-0472">Membrane</keyword>
<accession>A0ABS5R658</accession>
<feature type="transmembrane region" description="Helical" evidence="2">
    <location>
        <begin position="12"/>
        <end position="33"/>
    </location>
</feature>
<keyword evidence="4" id="KW-1185">Reference proteome</keyword>
<organism evidence="3 4">
    <name type="scientific">Ancylobacter radicis</name>
    <dbReference type="NCBI Taxonomy" id="2836179"/>
    <lineage>
        <taxon>Bacteria</taxon>
        <taxon>Pseudomonadati</taxon>
        <taxon>Pseudomonadota</taxon>
        <taxon>Alphaproteobacteria</taxon>
        <taxon>Hyphomicrobiales</taxon>
        <taxon>Xanthobacteraceae</taxon>
        <taxon>Ancylobacter</taxon>
    </lineage>
</organism>
<gene>
    <name evidence="3" type="ORF">KIP89_06340</name>
</gene>
<evidence type="ECO:0000313" key="3">
    <source>
        <dbReference type="EMBL" id="MBS9476720.1"/>
    </source>
</evidence>
<evidence type="ECO:0000313" key="4">
    <source>
        <dbReference type="Proteomes" id="UP001166585"/>
    </source>
</evidence>
<name>A0ABS5R658_9HYPH</name>
<dbReference type="EMBL" id="JAHCQH010000015">
    <property type="protein sequence ID" value="MBS9476720.1"/>
    <property type="molecule type" value="Genomic_DNA"/>
</dbReference>
<evidence type="ECO:0000256" key="2">
    <source>
        <dbReference type="SAM" id="Phobius"/>
    </source>
</evidence>